<feature type="repeat" description="WD" evidence="3">
    <location>
        <begin position="1222"/>
        <end position="1263"/>
    </location>
</feature>
<feature type="repeat" description="WD" evidence="3">
    <location>
        <begin position="1049"/>
        <end position="1086"/>
    </location>
</feature>
<dbReference type="InterPro" id="IPR020472">
    <property type="entry name" value="WD40_PAC1"/>
</dbReference>
<feature type="repeat" description="WD" evidence="3">
    <location>
        <begin position="1315"/>
        <end position="1356"/>
    </location>
</feature>
<feature type="repeat" description="WD" evidence="3">
    <location>
        <begin position="908"/>
        <end position="949"/>
    </location>
</feature>
<organism evidence="6 7">
    <name type="scientific">Streptosporangium brasiliense</name>
    <dbReference type="NCBI Taxonomy" id="47480"/>
    <lineage>
        <taxon>Bacteria</taxon>
        <taxon>Bacillati</taxon>
        <taxon>Actinomycetota</taxon>
        <taxon>Actinomycetes</taxon>
        <taxon>Streptosporangiales</taxon>
        <taxon>Streptosporangiaceae</taxon>
        <taxon>Streptosporangium</taxon>
    </lineage>
</organism>
<dbReference type="InterPro" id="IPR001680">
    <property type="entry name" value="WD40_rpt"/>
</dbReference>
<dbReference type="InterPro" id="IPR015943">
    <property type="entry name" value="WD40/YVTN_repeat-like_dom_sf"/>
</dbReference>
<evidence type="ECO:0000313" key="7">
    <source>
        <dbReference type="Proteomes" id="UP001230426"/>
    </source>
</evidence>
<protein>
    <submittedName>
        <fullName evidence="6">WD40 repeat protein</fullName>
    </submittedName>
</protein>
<dbReference type="SUPFAM" id="SSF52540">
    <property type="entry name" value="P-loop containing nucleoside triphosphate hydrolases"/>
    <property type="match status" value="1"/>
</dbReference>
<evidence type="ECO:0000259" key="5">
    <source>
        <dbReference type="Pfam" id="PF20703"/>
    </source>
</evidence>
<feature type="repeat" description="WD" evidence="3">
    <location>
        <begin position="780"/>
        <end position="821"/>
    </location>
</feature>
<feature type="repeat" description="WD" evidence="3">
    <location>
        <begin position="1143"/>
        <end position="1177"/>
    </location>
</feature>
<evidence type="ECO:0000256" key="3">
    <source>
        <dbReference type="PROSITE-ProRule" id="PRU00221"/>
    </source>
</evidence>
<dbReference type="InterPro" id="IPR019775">
    <property type="entry name" value="WD40_repeat_CS"/>
</dbReference>
<comment type="caution">
    <text evidence="6">The sequence shown here is derived from an EMBL/GenBank/DDBJ whole genome shotgun (WGS) entry which is preliminary data.</text>
</comment>
<reference evidence="6 7" key="1">
    <citation type="submission" date="2023-07" db="EMBL/GenBank/DDBJ databases">
        <title>Sequencing the genomes of 1000 actinobacteria strains.</title>
        <authorList>
            <person name="Klenk H.-P."/>
        </authorList>
    </citation>
    <scope>NUCLEOTIDE SEQUENCE [LARGE SCALE GENOMIC DNA]</scope>
    <source>
        <strain evidence="6 7">DSM 44109</strain>
    </source>
</reference>
<dbReference type="PRINTS" id="PR00320">
    <property type="entry name" value="GPROTEINBRPT"/>
</dbReference>
<evidence type="ECO:0000313" key="6">
    <source>
        <dbReference type="EMBL" id="MDP9865684.1"/>
    </source>
</evidence>
<evidence type="ECO:0000256" key="1">
    <source>
        <dbReference type="ARBA" id="ARBA00022574"/>
    </source>
</evidence>
<proteinExistence type="predicted"/>
<dbReference type="CDD" id="cd00200">
    <property type="entry name" value="WD40"/>
    <property type="match status" value="2"/>
</dbReference>
<accession>A0ABT9RA94</accession>
<keyword evidence="7" id="KW-1185">Reference proteome</keyword>
<feature type="repeat" description="WD" evidence="3">
    <location>
        <begin position="994"/>
        <end position="1035"/>
    </location>
</feature>
<feature type="repeat" description="WD" evidence="3">
    <location>
        <begin position="822"/>
        <end position="857"/>
    </location>
</feature>
<dbReference type="EMBL" id="JAUSRB010000002">
    <property type="protein sequence ID" value="MDP9865684.1"/>
    <property type="molecule type" value="Genomic_DNA"/>
</dbReference>
<evidence type="ECO:0000256" key="2">
    <source>
        <dbReference type="ARBA" id="ARBA00022737"/>
    </source>
</evidence>
<dbReference type="PROSITE" id="PS50082">
    <property type="entry name" value="WD_REPEATS_2"/>
    <property type="match status" value="14"/>
</dbReference>
<name>A0ABT9RA94_9ACTN</name>
<dbReference type="Gene3D" id="2.130.10.10">
    <property type="entry name" value="YVTN repeat-like/Quinoprotein amine dehydrogenase"/>
    <property type="match status" value="6"/>
</dbReference>
<feature type="repeat" description="WD" evidence="3">
    <location>
        <begin position="951"/>
        <end position="992"/>
    </location>
</feature>
<dbReference type="PANTHER" id="PTHR22847">
    <property type="entry name" value="WD40 REPEAT PROTEIN"/>
    <property type="match status" value="1"/>
</dbReference>
<feature type="repeat" description="WD" evidence="3">
    <location>
        <begin position="1088"/>
        <end position="1129"/>
    </location>
</feature>
<dbReference type="SUPFAM" id="SSF50978">
    <property type="entry name" value="WD40 repeat-like"/>
    <property type="match status" value="2"/>
</dbReference>
<gene>
    <name evidence="6" type="ORF">J2S55_004950</name>
</gene>
<feature type="region of interest" description="Disordered" evidence="4">
    <location>
        <begin position="947"/>
        <end position="976"/>
    </location>
</feature>
<feature type="repeat" description="WD" evidence="3">
    <location>
        <begin position="865"/>
        <end position="906"/>
    </location>
</feature>
<keyword evidence="2" id="KW-0677">Repeat</keyword>
<dbReference type="PROSITE" id="PS00678">
    <property type="entry name" value="WD_REPEATS_1"/>
    <property type="match status" value="13"/>
</dbReference>
<sequence>MARLARATGATAVRWSPPALVAVLSAGAFAPLLTASVGATALASAGIGALTAVGGNMLTDTVKAGIARLRESGREPTREALESELEQRIQRILEDGGEQAERLRGEIAQVLRQVGAVGAAIEAAVHSGDRVLQARLAAGLAAVSEEFAEFDFVLADLGTQLRSIREGLDQQSAEIGLAVGLQYRQATDTRLLLHLVSAIERRVRADGDPDVGGARWVDGCPYRGLVPFDEVDADVFYGRELVTAQLVSTLSQRLTRPGPLVVTGASGAGKSSLLRAGLMPAIGRGELSQAARDWPQLVIDQPTRSPLSRLAVLVAGLAGLEASAVLRGLTTDPEQAPLLIRQAVDTDARRRGLPARTAAAGRLILVIDQFEEIFTLSPEQDGPSSAERTAFVTALHAAATIPQGPGGAPAALVVIAVRGDFIDRCADHPHLAAALQDGPFVLGPMNETDLRRAITGPADAAGLDIEPGLVDTILSELRSPAGGYDAGVLPLLSQAMSTIWEHREGDQLTSRGHARTGGVTHAVATSAEAAYTGLTADGQDLARQLFHRLTSVSREGRLARRTAVRTTLHAGRTGAERAALDHVLDTFARHRLIVVDDACAQIAHDVLLSAWPRLRAWLESDLTGHVLYSQLLEDAEEWAGSGRSAAYLYRGERLTSLTHARSRWKADPDRYPVLSSTPQEFLDTAVRAETRRIRLRRALLTTLITLLAVALTAAGLAIRAQREADDGRDIAVSRQLATESENEDPLMSALLAAAAWRIHHSPEARASMIIALSRPERATLTGHTDVVPSVAFSPDGRTLAGGSYDGTVRLWDVKTRRGLGVLRTGPDVISSVAFSPDGRTLAGGSYDGTVRLWDARTHTPVGGPLTGHTSSINSLAFSPDGRTLATGGADRTARLWDMTTRRQLGGPLTGHTDTVNSVAFSPDGRTLATGGADRTARLWDMTTRRQLGGPLTGHTDTVNSVAFSPDGRTLATGGQDRTARLWDARTHTPIGTPLTGHTNAVNSVAFSPDGTALATGGQDNAVRLWDVATRTPIGEPLTSHTGADPSVASNPISSVTFSPDGKTLATGGGDTTVRLWDVKTRRQLGTPLTGHTDTVNAVAFSPDGTALATGGQDNAVQLWDVKTHSRHGTPLAGADPSVAFSPVNSVVFSPDGKILATGGADETARLWDVKTHTPIGTPLTGHTSPITSVAFSPDGKTLATGSQDRTARLWDVKTHTPIGTPLTGHTSPVNSLAFSPDGTTLATGSQDRTARLWDVKTHTPIGTPLTGHTSPVNSLAFSPDGKTLATGGGESNAQLTDHTVRLWDVATRRQLGVPLTGHTDQVSSVAFSPDGTTLATGSLDHTVRLWDVATRRQLGAPLTGHTDQVSSVAFSPDGTTLATGGADHTVRLWDVGIPSDLLRAVCAGPGRSLTRAEWAQYVPAEKEFRTVCP</sequence>
<feature type="repeat" description="WD" evidence="3">
    <location>
        <begin position="1179"/>
        <end position="1220"/>
    </location>
</feature>
<feature type="domain" description="Novel STAND NTPase 1" evidence="5">
    <location>
        <begin position="221"/>
        <end position="644"/>
    </location>
</feature>
<dbReference type="PANTHER" id="PTHR22847:SF637">
    <property type="entry name" value="WD REPEAT DOMAIN 5B"/>
    <property type="match status" value="1"/>
</dbReference>
<keyword evidence="1 3" id="KW-0853">WD repeat</keyword>
<dbReference type="InterPro" id="IPR049052">
    <property type="entry name" value="nSTAND1"/>
</dbReference>
<dbReference type="Pfam" id="PF00400">
    <property type="entry name" value="WD40"/>
    <property type="match status" value="14"/>
</dbReference>
<feature type="repeat" description="WD" evidence="3">
    <location>
        <begin position="1265"/>
        <end position="1297"/>
    </location>
</feature>
<dbReference type="InterPro" id="IPR036322">
    <property type="entry name" value="WD40_repeat_dom_sf"/>
</dbReference>
<feature type="repeat" description="WD" evidence="3">
    <location>
        <begin position="1358"/>
        <end position="1391"/>
    </location>
</feature>
<dbReference type="InterPro" id="IPR027417">
    <property type="entry name" value="P-loop_NTPase"/>
</dbReference>
<dbReference type="RefSeq" id="WP_306865395.1">
    <property type="nucleotide sequence ID" value="NZ_JAUSRB010000002.1"/>
</dbReference>
<evidence type="ECO:0000256" key="4">
    <source>
        <dbReference type="SAM" id="MobiDB-lite"/>
    </source>
</evidence>
<dbReference type="PROSITE" id="PS50294">
    <property type="entry name" value="WD_REPEATS_REGION"/>
    <property type="match status" value="14"/>
</dbReference>
<dbReference type="Proteomes" id="UP001230426">
    <property type="component" value="Unassembled WGS sequence"/>
</dbReference>
<dbReference type="Pfam" id="PF20703">
    <property type="entry name" value="nSTAND1"/>
    <property type="match status" value="1"/>
</dbReference>
<dbReference type="SMART" id="SM00320">
    <property type="entry name" value="WD40"/>
    <property type="match status" value="14"/>
</dbReference>